<dbReference type="Pfam" id="PF18895">
    <property type="entry name" value="T4SS_pilin"/>
    <property type="match status" value="1"/>
</dbReference>
<proteinExistence type="predicted"/>
<dbReference type="EMBL" id="MHVR01000014">
    <property type="protein sequence ID" value="OHA95940.1"/>
    <property type="molecule type" value="Genomic_DNA"/>
</dbReference>
<dbReference type="Proteomes" id="UP000178175">
    <property type="component" value="Unassembled WGS sequence"/>
</dbReference>
<evidence type="ECO:0000313" key="2">
    <source>
        <dbReference type="EMBL" id="OHA95940.1"/>
    </source>
</evidence>
<gene>
    <name evidence="2" type="ORF">A3C70_02955</name>
</gene>
<feature type="transmembrane region" description="Helical" evidence="1">
    <location>
        <begin position="7"/>
        <end position="28"/>
    </location>
</feature>
<keyword evidence="1" id="KW-0812">Transmembrane</keyword>
<accession>A0A1G2TF91</accession>
<dbReference type="InterPro" id="IPR043993">
    <property type="entry name" value="T4SS_pilin"/>
</dbReference>
<organism evidence="2 3">
    <name type="scientific">Candidatus Zambryskibacteria bacterium RIFCSPHIGHO2_02_FULL_43_14</name>
    <dbReference type="NCBI Taxonomy" id="1802748"/>
    <lineage>
        <taxon>Bacteria</taxon>
        <taxon>Candidatus Zambryskiibacteriota</taxon>
    </lineage>
</organism>
<evidence type="ECO:0000256" key="1">
    <source>
        <dbReference type="SAM" id="Phobius"/>
    </source>
</evidence>
<keyword evidence="1" id="KW-0472">Membrane</keyword>
<reference evidence="2 3" key="1">
    <citation type="journal article" date="2016" name="Nat. Commun.">
        <title>Thousands of microbial genomes shed light on interconnected biogeochemical processes in an aquifer system.</title>
        <authorList>
            <person name="Anantharaman K."/>
            <person name="Brown C.T."/>
            <person name="Hug L.A."/>
            <person name="Sharon I."/>
            <person name="Castelle C.J."/>
            <person name="Probst A.J."/>
            <person name="Thomas B.C."/>
            <person name="Singh A."/>
            <person name="Wilkins M.J."/>
            <person name="Karaoz U."/>
            <person name="Brodie E.L."/>
            <person name="Williams K.H."/>
            <person name="Hubbard S.S."/>
            <person name="Banfield J.F."/>
        </authorList>
    </citation>
    <scope>NUCLEOTIDE SEQUENCE [LARGE SCALE GENOMIC DNA]</scope>
</reference>
<sequence>MKQLIKTFLPYALVTFPMVAFAQLGGLGNLLGEAKMLVRFSIPLLVGIALLIFFWGLVKFIFAQGSETAKADGKKVMLWGLIALFVMVSVWGIVRFMQDALLNGVNFDAPPLPTF</sequence>
<protein>
    <submittedName>
        <fullName evidence="2">Uncharacterized protein</fullName>
    </submittedName>
</protein>
<name>A0A1G2TF91_9BACT</name>
<dbReference type="AlphaFoldDB" id="A0A1G2TF91"/>
<comment type="caution">
    <text evidence="2">The sequence shown here is derived from an EMBL/GenBank/DDBJ whole genome shotgun (WGS) entry which is preliminary data.</text>
</comment>
<feature type="transmembrane region" description="Helical" evidence="1">
    <location>
        <begin position="76"/>
        <end position="94"/>
    </location>
</feature>
<keyword evidence="1" id="KW-1133">Transmembrane helix</keyword>
<evidence type="ECO:0000313" key="3">
    <source>
        <dbReference type="Proteomes" id="UP000178175"/>
    </source>
</evidence>
<feature type="transmembrane region" description="Helical" evidence="1">
    <location>
        <begin position="40"/>
        <end position="64"/>
    </location>
</feature>